<sequence length="28" mass="3293">MNEPNTVTYDLSEVLKELKQDIKEVNQN</sequence>
<evidence type="ECO:0000313" key="1">
    <source>
        <dbReference type="EMBL" id="EAZ92571.1"/>
    </source>
</evidence>
<protein>
    <submittedName>
        <fullName evidence="1">Uncharacterized protein</fullName>
    </submittedName>
</protein>
<evidence type="ECO:0000313" key="2">
    <source>
        <dbReference type="Proteomes" id="UP000003781"/>
    </source>
</evidence>
<accession>A3ILC0</accession>
<dbReference type="Proteomes" id="UP000003781">
    <property type="component" value="Unassembled WGS sequence"/>
</dbReference>
<proteinExistence type="predicted"/>
<name>A3ILC0_9CHRO</name>
<reference evidence="1 2" key="1">
    <citation type="submission" date="2007-03" db="EMBL/GenBank/DDBJ databases">
        <authorList>
            <person name="Stal L."/>
            <person name="Ferriera S."/>
            <person name="Johnson J."/>
            <person name="Kravitz S."/>
            <person name="Beeson K."/>
            <person name="Sutton G."/>
            <person name="Rogers Y.-H."/>
            <person name="Friedman R."/>
            <person name="Frazier M."/>
            <person name="Venter J.C."/>
        </authorList>
    </citation>
    <scope>NUCLEOTIDE SEQUENCE [LARGE SCALE GENOMIC DNA]</scope>
    <source>
        <strain evidence="1 2">CCY0110</strain>
    </source>
</reference>
<dbReference type="EMBL" id="AAXW01000005">
    <property type="protein sequence ID" value="EAZ92571.1"/>
    <property type="molecule type" value="Genomic_DNA"/>
</dbReference>
<dbReference type="AlphaFoldDB" id="A3ILC0"/>
<gene>
    <name evidence="1" type="ORF">CY0110_23431</name>
</gene>
<comment type="caution">
    <text evidence="1">The sequence shown here is derived from an EMBL/GenBank/DDBJ whole genome shotgun (WGS) entry which is preliminary data.</text>
</comment>
<organism evidence="1 2">
    <name type="scientific">Crocosphaera chwakensis CCY0110</name>
    <dbReference type="NCBI Taxonomy" id="391612"/>
    <lineage>
        <taxon>Bacteria</taxon>
        <taxon>Bacillati</taxon>
        <taxon>Cyanobacteriota</taxon>
        <taxon>Cyanophyceae</taxon>
        <taxon>Oscillatoriophycideae</taxon>
        <taxon>Chroococcales</taxon>
        <taxon>Aphanothecaceae</taxon>
        <taxon>Crocosphaera</taxon>
        <taxon>Crocosphaera chwakensis</taxon>
    </lineage>
</organism>
<keyword evidence="2" id="KW-1185">Reference proteome</keyword>